<evidence type="ECO:0000313" key="4">
    <source>
        <dbReference type="Proteomes" id="UP001172457"/>
    </source>
</evidence>
<dbReference type="GO" id="GO:0015074">
    <property type="term" value="P:DNA integration"/>
    <property type="evidence" value="ECO:0007669"/>
    <property type="project" value="InterPro"/>
</dbReference>
<dbReference type="PANTHER" id="PTHR42648:SF26">
    <property type="entry name" value="INTEGRASE CATALYTIC DOMAIN-CONTAINING PROTEIN"/>
    <property type="match status" value="1"/>
</dbReference>
<dbReference type="EMBL" id="JARYMX010000051">
    <property type="protein sequence ID" value="KAJ9536157.1"/>
    <property type="molecule type" value="Genomic_DNA"/>
</dbReference>
<feature type="region of interest" description="Disordered" evidence="1">
    <location>
        <begin position="289"/>
        <end position="328"/>
    </location>
</feature>
<dbReference type="PANTHER" id="PTHR42648">
    <property type="entry name" value="TRANSPOSASE, PUTATIVE-RELATED"/>
    <property type="match status" value="1"/>
</dbReference>
<evidence type="ECO:0000313" key="3">
    <source>
        <dbReference type="EMBL" id="KAJ9536157.1"/>
    </source>
</evidence>
<sequence>MRSDVLSQACQLGKHVRLPFHSSDSIVDSVFDISHSDVWTSPISSFGGFKYYVVFLDHYSHFLWVYPLRQKSDVFAKFLQFRAYVKTQFNCDIKSFQCDHGGEFDNSATHDLFASNGIQFRFSCPKTSQQNGKSERMLRTINNVIRTLLFQAHLPPKYWAEALHMATHLLNILPSTSINNETPFTKLFGKPPSYSHLRVFGCLCYPHITPSHKLSPRTTPCLFLGYPSNHRGYRCLDLSTHKIIISRHVTFDESGFPFGSMTPTSPPSYDFLDHSVDSSPISRRLLMTPSMYPTSATPPSPADQHNPIPTEPPPSCWESQVQKHTCSG</sequence>
<dbReference type="SUPFAM" id="SSF53098">
    <property type="entry name" value="Ribonuclease H-like"/>
    <property type="match status" value="1"/>
</dbReference>
<gene>
    <name evidence="3" type="ORF">OSB04_un000658</name>
</gene>
<dbReference type="AlphaFoldDB" id="A0AA38SN55"/>
<dbReference type="InterPro" id="IPR039537">
    <property type="entry name" value="Retrotran_Ty1/copia-like"/>
</dbReference>
<feature type="compositionally biased region" description="Polar residues" evidence="1">
    <location>
        <begin position="317"/>
        <end position="328"/>
    </location>
</feature>
<reference evidence="3" key="1">
    <citation type="submission" date="2023-03" db="EMBL/GenBank/DDBJ databases">
        <title>Chromosome-scale reference genome and RAD-based genetic map of yellow starthistle (Centaurea solstitialis) reveal putative structural variation and QTLs associated with invader traits.</title>
        <authorList>
            <person name="Reatini B."/>
            <person name="Cang F.A."/>
            <person name="Jiang Q."/>
            <person name="Mckibben M.T.W."/>
            <person name="Barker M.S."/>
            <person name="Rieseberg L.H."/>
            <person name="Dlugosch K.M."/>
        </authorList>
    </citation>
    <scope>NUCLEOTIDE SEQUENCE</scope>
    <source>
        <strain evidence="3">CAN-66</strain>
        <tissue evidence="3">Leaf</tissue>
    </source>
</reference>
<dbReference type="Proteomes" id="UP001172457">
    <property type="component" value="Unassembled WGS sequence"/>
</dbReference>
<proteinExistence type="predicted"/>
<dbReference type="InterPro" id="IPR036397">
    <property type="entry name" value="RNaseH_sf"/>
</dbReference>
<dbReference type="PROSITE" id="PS50994">
    <property type="entry name" value="INTEGRASE"/>
    <property type="match status" value="1"/>
</dbReference>
<dbReference type="Pfam" id="PF00665">
    <property type="entry name" value="rve"/>
    <property type="match status" value="1"/>
</dbReference>
<dbReference type="Pfam" id="PF25597">
    <property type="entry name" value="SH3_retrovirus"/>
    <property type="match status" value="1"/>
</dbReference>
<dbReference type="Gene3D" id="3.30.420.10">
    <property type="entry name" value="Ribonuclease H-like superfamily/Ribonuclease H"/>
    <property type="match status" value="1"/>
</dbReference>
<dbReference type="GO" id="GO:0003676">
    <property type="term" value="F:nucleic acid binding"/>
    <property type="evidence" value="ECO:0007669"/>
    <property type="project" value="InterPro"/>
</dbReference>
<evidence type="ECO:0000256" key="1">
    <source>
        <dbReference type="SAM" id="MobiDB-lite"/>
    </source>
</evidence>
<keyword evidence="4" id="KW-1185">Reference proteome</keyword>
<dbReference type="InterPro" id="IPR057670">
    <property type="entry name" value="SH3_retrovirus"/>
</dbReference>
<protein>
    <recommendedName>
        <fullName evidence="2">Integrase catalytic domain-containing protein</fullName>
    </recommendedName>
</protein>
<feature type="domain" description="Integrase catalytic" evidence="2">
    <location>
        <begin position="15"/>
        <end position="191"/>
    </location>
</feature>
<evidence type="ECO:0000259" key="2">
    <source>
        <dbReference type="PROSITE" id="PS50994"/>
    </source>
</evidence>
<dbReference type="InterPro" id="IPR001584">
    <property type="entry name" value="Integrase_cat-core"/>
</dbReference>
<comment type="caution">
    <text evidence="3">The sequence shown here is derived from an EMBL/GenBank/DDBJ whole genome shotgun (WGS) entry which is preliminary data.</text>
</comment>
<dbReference type="InterPro" id="IPR012337">
    <property type="entry name" value="RNaseH-like_sf"/>
</dbReference>
<name>A0AA38SN55_9ASTR</name>
<organism evidence="3 4">
    <name type="scientific">Centaurea solstitialis</name>
    <name type="common">yellow star-thistle</name>
    <dbReference type="NCBI Taxonomy" id="347529"/>
    <lineage>
        <taxon>Eukaryota</taxon>
        <taxon>Viridiplantae</taxon>
        <taxon>Streptophyta</taxon>
        <taxon>Embryophyta</taxon>
        <taxon>Tracheophyta</taxon>
        <taxon>Spermatophyta</taxon>
        <taxon>Magnoliopsida</taxon>
        <taxon>eudicotyledons</taxon>
        <taxon>Gunneridae</taxon>
        <taxon>Pentapetalae</taxon>
        <taxon>asterids</taxon>
        <taxon>campanulids</taxon>
        <taxon>Asterales</taxon>
        <taxon>Asteraceae</taxon>
        <taxon>Carduoideae</taxon>
        <taxon>Cardueae</taxon>
        <taxon>Centaureinae</taxon>
        <taxon>Centaurea</taxon>
    </lineage>
</organism>
<accession>A0AA38SN55</accession>